<feature type="transmembrane region" description="Helical" evidence="1">
    <location>
        <begin position="125"/>
        <end position="150"/>
    </location>
</feature>
<dbReference type="KEGG" id="tfa:BW733_04755"/>
<gene>
    <name evidence="2" type="ORF">BW733_04755</name>
</gene>
<evidence type="ECO:0000256" key="1">
    <source>
        <dbReference type="SAM" id="Phobius"/>
    </source>
</evidence>
<dbReference type="EMBL" id="CP019607">
    <property type="protein sequence ID" value="AQP50246.1"/>
    <property type="molecule type" value="Genomic_DNA"/>
</dbReference>
<sequence length="201" mass="21384">MTDPTSSPLYAEAIRARRRSPREVVTWLLALAALVVFGVFSTSRDVSTATASYEEVTVTATGEFQSGEGVRTRRRVSTREVRHVEVSMPDGSTRSVRSEDIRVGDEVTICRDPEGELLAKRPKVSVWPCLFSIGALAATLGVAVLGPVLWRSTGRGIAAPTRPVPRRPAGPLGTGGRHTRCAGGLARGADHAGLLSVDLAI</sequence>
<reference evidence="2 3" key="1">
    <citation type="journal article" date="2008" name="Int. J. Syst. Evol. Microbiol.">
        <title>Tessaracoccus flavescens sp. nov., isolated from marine sediment.</title>
        <authorList>
            <person name="Lee D.W."/>
            <person name="Lee S.D."/>
        </authorList>
    </citation>
    <scope>NUCLEOTIDE SEQUENCE [LARGE SCALE GENOMIC DNA]</scope>
    <source>
        <strain evidence="2 3">SST-39T</strain>
    </source>
</reference>
<name>A0A1Q2CVV7_9ACTN</name>
<evidence type="ECO:0000313" key="3">
    <source>
        <dbReference type="Proteomes" id="UP000188235"/>
    </source>
</evidence>
<keyword evidence="3" id="KW-1185">Reference proteome</keyword>
<dbReference type="Proteomes" id="UP000188235">
    <property type="component" value="Chromosome"/>
</dbReference>
<keyword evidence="1" id="KW-0472">Membrane</keyword>
<accession>A0A1Q2CVV7</accession>
<protein>
    <submittedName>
        <fullName evidence="2">Uncharacterized protein</fullName>
    </submittedName>
</protein>
<proteinExistence type="predicted"/>
<dbReference type="STRING" id="399497.BW733_04755"/>
<keyword evidence="1" id="KW-0812">Transmembrane</keyword>
<feature type="transmembrane region" description="Helical" evidence="1">
    <location>
        <begin position="24"/>
        <end position="43"/>
    </location>
</feature>
<keyword evidence="1" id="KW-1133">Transmembrane helix</keyword>
<evidence type="ECO:0000313" key="2">
    <source>
        <dbReference type="EMBL" id="AQP50246.1"/>
    </source>
</evidence>
<organism evidence="2 3">
    <name type="scientific">Tessaracoccus flavescens</name>
    <dbReference type="NCBI Taxonomy" id="399497"/>
    <lineage>
        <taxon>Bacteria</taxon>
        <taxon>Bacillati</taxon>
        <taxon>Actinomycetota</taxon>
        <taxon>Actinomycetes</taxon>
        <taxon>Propionibacteriales</taxon>
        <taxon>Propionibacteriaceae</taxon>
        <taxon>Tessaracoccus</taxon>
    </lineage>
</organism>
<dbReference type="AlphaFoldDB" id="A0A1Q2CVV7"/>
<dbReference type="RefSeq" id="WP_077348347.1">
    <property type="nucleotide sequence ID" value="NZ_CP019607.1"/>
</dbReference>